<proteinExistence type="predicted"/>
<dbReference type="Pfam" id="PF11199">
    <property type="entry name" value="DUF2891"/>
    <property type="match status" value="1"/>
</dbReference>
<dbReference type="InterPro" id="IPR021365">
    <property type="entry name" value="DUF2891"/>
</dbReference>
<gene>
    <name evidence="1" type="ORF">AVDCRST_MAG87-3479</name>
</gene>
<protein>
    <recommendedName>
        <fullName evidence="2">DUF2891 domain-containing protein</fullName>
    </recommendedName>
</protein>
<evidence type="ECO:0000313" key="1">
    <source>
        <dbReference type="EMBL" id="CAA9581977.1"/>
    </source>
</evidence>
<evidence type="ECO:0008006" key="2">
    <source>
        <dbReference type="Google" id="ProtNLM"/>
    </source>
</evidence>
<accession>A0A6J4VLM4</accession>
<reference evidence="1" key="1">
    <citation type="submission" date="2020-02" db="EMBL/GenBank/DDBJ databases">
        <authorList>
            <person name="Meier V. D."/>
        </authorList>
    </citation>
    <scope>NUCLEOTIDE SEQUENCE</scope>
    <source>
        <strain evidence="1">AVDCRST_MAG87</strain>
    </source>
</reference>
<dbReference type="EMBL" id="CADCWJ010000763">
    <property type="protein sequence ID" value="CAA9581977.1"/>
    <property type="molecule type" value="Genomic_DNA"/>
</dbReference>
<organism evidence="1">
    <name type="scientific">uncultured Thermomicrobiales bacterium</name>
    <dbReference type="NCBI Taxonomy" id="1645740"/>
    <lineage>
        <taxon>Bacteria</taxon>
        <taxon>Pseudomonadati</taxon>
        <taxon>Thermomicrobiota</taxon>
        <taxon>Thermomicrobia</taxon>
        <taxon>Thermomicrobiales</taxon>
        <taxon>environmental samples</taxon>
    </lineage>
</organism>
<sequence length="351" mass="38320">MAPDAGFDRARRREILRAAASGYVDVALSNVTREFPVMPHFIATSPGPYPSHRDLHPAFYGCFDWHSCVEMEWVVVRLVRLFPDDVPSDRARETLNGLLTPDAMASEIAFFGDPNHRSIERPYGWAWLLTLQHELEIWNDADGRRWAAAVRPLADLLSANLIAWLPGLTYPQRMGMHANTAFSLLRSLDLAERRAADGEPALLSAIRKVGLRFFEGDTGYPAEYEPSGADFLSAALSEAELMSRLLDPARFPAWLDAFLPGLAGGEPASLFTPAITGDETDGQIAHLTGLNLSRAASFVRLAEALPGGDARVPLLLDAARSHAGASLSAVTGSDYMVEHWLAAYATLLLSP</sequence>
<dbReference type="AlphaFoldDB" id="A0A6J4VLM4"/>
<name>A0A6J4VLM4_9BACT</name>